<evidence type="ECO:0000256" key="3">
    <source>
        <dbReference type="ARBA" id="ARBA00005673"/>
    </source>
</evidence>
<dbReference type="Proteomes" id="UP000199727">
    <property type="component" value="Unassembled WGS sequence"/>
</dbReference>
<keyword evidence="5" id="KW-0539">Nucleus</keyword>
<comment type="caution">
    <text evidence="8">The sequence shown here is derived from an EMBL/GenBank/DDBJ whole genome shotgun (WGS) entry which is preliminary data.</text>
</comment>
<protein>
    <recommendedName>
        <fullName evidence="6">Ubiquitin-like 1-activating enzyme E1A</fullName>
    </recommendedName>
</protein>
<sequence>MSEQNQIRKQITEDEASLYDRQIRLWGLEAQNRMRSSTVLILSLRSLAHETIKNLVLAGVGRLIVADSDVVTEEDLGSGFLFREEDNAVGKLRTDAALEQIQSLNPLVTLSKMGMDSFEGEEDKIAETLKKEAVDVVVTCDLSVKENERIDAAARKASSLFYAAGTYGFTGYVFADLGESYEYVVNSTDGLSKKILSYPSFSTVLDRSNWAKPGGSPFRGLSRNATKSAAPATILGITALWEYESQNGHLPSESPLSALISTAESIRTALGVNSTAVPSVDSSLLAHLASHATHFFPPTLAILGGLLAQDVLRALSRKDKPVANLLAVDSMSGVGTVGRWSMIDAKDAQ</sequence>
<evidence type="ECO:0000256" key="2">
    <source>
        <dbReference type="ARBA" id="ARBA00004718"/>
    </source>
</evidence>
<comment type="pathway">
    <text evidence="2">Protein modification; protein sumoylation.</text>
</comment>
<dbReference type="FunFam" id="3.40.50.720:FF:001223">
    <property type="entry name" value="SUMO activating enzyme"/>
    <property type="match status" value="1"/>
</dbReference>
<gene>
    <name evidence="8" type="ORF">C361_06757</name>
</gene>
<name>A0A854Q1X6_CRYNE</name>
<dbReference type="Gene3D" id="3.40.50.720">
    <property type="entry name" value="NAD(P)-binding Rossmann-like Domain"/>
    <property type="match status" value="1"/>
</dbReference>
<evidence type="ECO:0000256" key="6">
    <source>
        <dbReference type="ARBA" id="ARBA00044354"/>
    </source>
</evidence>
<evidence type="ECO:0000256" key="1">
    <source>
        <dbReference type="ARBA" id="ARBA00004123"/>
    </source>
</evidence>
<dbReference type="InterPro" id="IPR035985">
    <property type="entry name" value="Ubiquitin-activating_enz"/>
</dbReference>
<accession>A0A854Q1X6</accession>
<dbReference type="Pfam" id="PF00899">
    <property type="entry name" value="ThiF"/>
    <property type="match status" value="1"/>
</dbReference>
<dbReference type="PANTHER" id="PTHR10953:SF162">
    <property type="entry name" value="SUMO-ACTIVATING ENZYME SUBUNIT 1"/>
    <property type="match status" value="1"/>
</dbReference>
<evidence type="ECO:0000313" key="8">
    <source>
        <dbReference type="EMBL" id="OXG10723.1"/>
    </source>
</evidence>
<dbReference type="OrthoDB" id="1708823at2759"/>
<evidence type="ECO:0000313" key="9">
    <source>
        <dbReference type="Proteomes" id="UP000199727"/>
    </source>
</evidence>
<dbReference type="AlphaFoldDB" id="A0A854Q1X6"/>
<feature type="domain" description="THIF-type NAD/FAD binding fold" evidence="7">
    <location>
        <begin position="19"/>
        <end position="332"/>
    </location>
</feature>
<evidence type="ECO:0000259" key="7">
    <source>
        <dbReference type="Pfam" id="PF00899"/>
    </source>
</evidence>
<comment type="similarity">
    <text evidence="3">Belongs to the ubiquitin-activating E1 family.</text>
</comment>
<dbReference type="InterPro" id="IPR000594">
    <property type="entry name" value="ThiF_NAD_FAD-bd"/>
</dbReference>
<evidence type="ECO:0000256" key="5">
    <source>
        <dbReference type="ARBA" id="ARBA00023242"/>
    </source>
</evidence>
<organism evidence="8 9">
    <name type="scientific">Cryptococcus neoformans Tu259-1</name>
    <dbReference type="NCBI Taxonomy" id="1230072"/>
    <lineage>
        <taxon>Eukaryota</taxon>
        <taxon>Fungi</taxon>
        <taxon>Dikarya</taxon>
        <taxon>Basidiomycota</taxon>
        <taxon>Agaricomycotina</taxon>
        <taxon>Tremellomycetes</taxon>
        <taxon>Tremellales</taxon>
        <taxon>Cryptococcaceae</taxon>
        <taxon>Cryptococcus</taxon>
        <taxon>Cryptococcus neoformans species complex</taxon>
    </lineage>
</organism>
<proteinExistence type="inferred from homology"/>
<dbReference type="GO" id="GO:0016925">
    <property type="term" value="P:protein sumoylation"/>
    <property type="evidence" value="ECO:0007669"/>
    <property type="project" value="TreeGrafter"/>
</dbReference>
<dbReference type="PANTHER" id="PTHR10953">
    <property type="entry name" value="UBIQUITIN-ACTIVATING ENZYME E1"/>
    <property type="match status" value="1"/>
</dbReference>
<comment type="subcellular location">
    <subcellularLocation>
        <location evidence="1">Nucleus</location>
    </subcellularLocation>
</comment>
<dbReference type="PRINTS" id="PR01849">
    <property type="entry name" value="UBIQUITINACT"/>
</dbReference>
<dbReference type="InterPro" id="IPR045886">
    <property type="entry name" value="ThiF/MoeB/HesA"/>
</dbReference>
<evidence type="ECO:0000256" key="4">
    <source>
        <dbReference type="ARBA" id="ARBA00022786"/>
    </source>
</evidence>
<keyword evidence="4" id="KW-0833">Ubl conjugation pathway</keyword>
<dbReference type="GO" id="GO:0005737">
    <property type="term" value="C:cytoplasm"/>
    <property type="evidence" value="ECO:0007669"/>
    <property type="project" value="TreeGrafter"/>
</dbReference>
<dbReference type="GO" id="GO:0019948">
    <property type="term" value="F:SUMO activating enzyme activity"/>
    <property type="evidence" value="ECO:0007669"/>
    <property type="project" value="TreeGrafter"/>
</dbReference>
<dbReference type="GO" id="GO:0031510">
    <property type="term" value="C:SUMO activating enzyme complex"/>
    <property type="evidence" value="ECO:0007669"/>
    <property type="project" value="TreeGrafter"/>
</dbReference>
<reference evidence="8 9" key="1">
    <citation type="submission" date="2017-06" db="EMBL/GenBank/DDBJ databases">
        <title>Global population genomics of the pathogenic fungus Cryptococcus neoformans var. grubii.</title>
        <authorList>
            <person name="Cuomo C."/>
            <person name="Litvintseva A."/>
            <person name="Chen Y."/>
            <person name="Young S."/>
            <person name="Zeng Q."/>
            <person name="Chapman S."/>
            <person name="Gujja S."/>
            <person name="Saif S."/>
            <person name="Birren B."/>
        </authorList>
    </citation>
    <scope>NUCLEOTIDE SEQUENCE [LARGE SCALE GENOMIC DNA]</scope>
    <source>
        <strain evidence="8 9">Tu259-1</strain>
    </source>
</reference>
<dbReference type="SUPFAM" id="SSF69572">
    <property type="entry name" value="Activating enzymes of the ubiquitin-like proteins"/>
    <property type="match status" value="1"/>
</dbReference>
<dbReference type="EMBL" id="AMKT01000101">
    <property type="protein sequence ID" value="OXG10723.1"/>
    <property type="molecule type" value="Genomic_DNA"/>
</dbReference>
<dbReference type="InterPro" id="IPR000011">
    <property type="entry name" value="UBQ/SUMO-activ_enz_E1-like"/>
</dbReference>